<dbReference type="EMBL" id="CADCWF010000344">
    <property type="protein sequence ID" value="CAA9581070.1"/>
    <property type="molecule type" value="Genomic_DNA"/>
</dbReference>
<accession>A0A6J4VKY0</accession>
<reference evidence="1" key="1">
    <citation type="submission" date="2020-02" db="EMBL/GenBank/DDBJ databases">
        <authorList>
            <person name="Meier V. D."/>
        </authorList>
    </citation>
    <scope>NUCLEOTIDE SEQUENCE</scope>
    <source>
        <strain evidence="1">AVDCRST_MAG59</strain>
    </source>
</reference>
<organism evidence="1">
    <name type="scientific">uncultured Thermomicrobiales bacterium</name>
    <dbReference type="NCBI Taxonomy" id="1645740"/>
    <lineage>
        <taxon>Bacteria</taxon>
        <taxon>Pseudomonadati</taxon>
        <taxon>Thermomicrobiota</taxon>
        <taxon>Thermomicrobia</taxon>
        <taxon>Thermomicrobiales</taxon>
        <taxon>environmental samples</taxon>
    </lineage>
</organism>
<protein>
    <submittedName>
        <fullName evidence="1">Uncharacterized protein</fullName>
    </submittedName>
</protein>
<dbReference type="AlphaFoldDB" id="A0A6J4VKY0"/>
<name>A0A6J4VKY0_9BACT</name>
<gene>
    <name evidence="1" type="ORF">AVDCRST_MAG59-4726</name>
</gene>
<proteinExistence type="predicted"/>
<sequence>MTGGGYVVRFRPDDGEPVVLAREGTVAAARNAFALHRSDLDRKGARGWLVLANARGVGRFAGGAIREERVGPRGRPGG</sequence>
<evidence type="ECO:0000313" key="1">
    <source>
        <dbReference type="EMBL" id="CAA9581070.1"/>
    </source>
</evidence>